<dbReference type="PROSITE" id="PS51257">
    <property type="entry name" value="PROKAR_LIPOPROTEIN"/>
    <property type="match status" value="1"/>
</dbReference>
<evidence type="ECO:0000313" key="4">
    <source>
        <dbReference type="EMBL" id="QIS18167.1"/>
    </source>
</evidence>
<feature type="region of interest" description="Disordered" evidence="1">
    <location>
        <begin position="41"/>
        <end position="74"/>
    </location>
</feature>
<evidence type="ECO:0000313" key="5">
    <source>
        <dbReference type="Proteomes" id="UP000500953"/>
    </source>
</evidence>
<dbReference type="Pfam" id="PF14016">
    <property type="entry name" value="DUF4232"/>
    <property type="match status" value="1"/>
</dbReference>
<accession>A0A6G9YYG5</accession>
<evidence type="ECO:0000256" key="2">
    <source>
        <dbReference type="SAM" id="SignalP"/>
    </source>
</evidence>
<protein>
    <submittedName>
        <fullName evidence="4">DUF4232 domain-containing protein</fullName>
    </submittedName>
</protein>
<feature type="chain" id="PRO_5039038161" evidence="2">
    <location>
        <begin position="28"/>
        <end position="220"/>
    </location>
</feature>
<proteinExistence type="predicted"/>
<keyword evidence="2" id="KW-0732">Signal</keyword>
<feature type="compositionally biased region" description="Low complexity" evidence="1">
    <location>
        <begin position="41"/>
        <end position="59"/>
    </location>
</feature>
<feature type="domain" description="DUF4232" evidence="3">
    <location>
        <begin position="80"/>
        <end position="212"/>
    </location>
</feature>
<evidence type="ECO:0000256" key="1">
    <source>
        <dbReference type="SAM" id="MobiDB-lite"/>
    </source>
</evidence>
<dbReference type="Proteomes" id="UP000500953">
    <property type="component" value="Chromosome"/>
</dbReference>
<organism evidence="4 5">
    <name type="scientific">Nocardia terpenica</name>
    <dbReference type="NCBI Taxonomy" id="455432"/>
    <lineage>
        <taxon>Bacteria</taxon>
        <taxon>Bacillati</taxon>
        <taxon>Actinomycetota</taxon>
        <taxon>Actinomycetes</taxon>
        <taxon>Mycobacteriales</taxon>
        <taxon>Nocardiaceae</taxon>
        <taxon>Nocardia</taxon>
    </lineage>
</organism>
<dbReference type="AlphaFoldDB" id="A0A6G9YYG5"/>
<dbReference type="InterPro" id="IPR025326">
    <property type="entry name" value="DUF4232"/>
</dbReference>
<evidence type="ECO:0000259" key="3">
    <source>
        <dbReference type="Pfam" id="PF14016"/>
    </source>
</evidence>
<dbReference type="EMBL" id="CP046173">
    <property type="protein sequence ID" value="QIS18167.1"/>
    <property type="molecule type" value="Genomic_DNA"/>
</dbReference>
<feature type="signal peptide" evidence="2">
    <location>
        <begin position="1"/>
        <end position="27"/>
    </location>
</feature>
<reference evidence="4 5" key="1">
    <citation type="journal article" date="2019" name="ACS Chem. Biol.">
        <title>Identification and Mobilization of a Cryptic Antibiotic Biosynthesis Gene Locus from a Human-Pathogenic Nocardia Isolate.</title>
        <authorList>
            <person name="Herisse M."/>
            <person name="Ishida K."/>
            <person name="Porter J.L."/>
            <person name="Howden B."/>
            <person name="Hertweck C."/>
            <person name="Stinear T.P."/>
            <person name="Pidot S.J."/>
        </authorList>
    </citation>
    <scope>NUCLEOTIDE SEQUENCE [LARGE SCALE GENOMIC DNA]</scope>
    <source>
        <strain evidence="4 5">AUSMDU00012715</strain>
    </source>
</reference>
<dbReference type="RefSeq" id="WP_167485489.1">
    <property type="nucleotide sequence ID" value="NZ_CP046173.1"/>
</dbReference>
<sequence length="220" mass="21546">MMPINPRYRMIRLAAGPAAVLVGAALALTACSSGGGAGRATTAGGVGTSAAPSASAVAPGSGGGAPATSPATESRWAEECATGQLSVAKGQQGVGAGQLYVAVVFTNSSGIACALTGYPGVSYVTESGDQSGNPATRAQGPVQTVTLQPGDQASALLHDSNGIGGYDPAQCKLSPAAGLRIYPPDQTASLFLPWQTQHCAGPDIHSLTIGPIHPGTAPPG</sequence>
<gene>
    <name evidence="4" type="ORF">F6W96_07485</name>
</gene>
<name>A0A6G9YYG5_9NOCA</name>